<evidence type="ECO:0000256" key="1">
    <source>
        <dbReference type="ARBA" id="ARBA00001668"/>
    </source>
</evidence>
<keyword evidence="6 15" id="KW-0863">Zinc-finger</keyword>
<dbReference type="EC" id="3.2.2.23" evidence="15"/>
<comment type="subunit">
    <text evidence="3 15">Monomer.</text>
</comment>
<evidence type="ECO:0000313" key="19">
    <source>
        <dbReference type="Proteomes" id="UP000886883"/>
    </source>
</evidence>
<dbReference type="SUPFAM" id="SSF46946">
    <property type="entry name" value="S13-like H2TH domain"/>
    <property type="match status" value="1"/>
</dbReference>
<evidence type="ECO:0000256" key="14">
    <source>
        <dbReference type="ARBA" id="ARBA00044632"/>
    </source>
</evidence>
<evidence type="ECO:0000256" key="5">
    <source>
        <dbReference type="ARBA" id="ARBA00022763"/>
    </source>
</evidence>
<feature type="active site" description="Schiff-base intermediate with DNA" evidence="15">
    <location>
        <position position="2"/>
    </location>
</feature>
<evidence type="ECO:0000256" key="15">
    <source>
        <dbReference type="HAMAP-Rule" id="MF_00103"/>
    </source>
</evidence>
<feature type="domain" description="Formamidopyrimidine-DNA glycosylase catalytic" evidence="17">
    <location>
        <begin position="2"/>
        <end position="115"/>
    </location>
</feature>
<evidence type="ECO:0000259" key="16">
    <source>
        <dbReference type="PROSITE" id="PS51066"/>
    </source>
</evidence>
<dbReference type="EC" id="4.2.99.18" evidence="15"/>
<dbReference type="SMART" id="SM00898">
    <property type="entry name" value="Fapy_DNA_glyco"/>
    <property type="match status" value="1"/>
</dbReference>
<dbReference type="InterPro" id="IPR015886">
    <property type="entry name" value="H2TH_FPG"/>
</dbReference>
<accession>A0A9D2MR01</accession>
<keyword evidence="9 15" id="KW-0238">DNA-binding</keyword>
<keyword evidence="7 15" id="KW-0378">Hydrolase</keyword>
<dbReference type="EMBL" id="DWXE01000009">
    <property type="protein sequence ID" value="HJB90375.1"/>
    <property type="molecule type" value="Genomic_DNA"/>
</dbReference>
<dbReference type="GO" id="GO:0140078">
    <property type="term" value="F:class I DNA-(apurinic or apyrimidinic site) endonuclease activity"/>
    <property type="evidence" value="ECO:0007669"/>
    <property type="project" value="UniProtKB-EC"/>
</dbReference>
<dbReference type="InterPro" id="IPR010663">
    <property type="entry name" value="Znf_FPG/IleRS"/>
</dbReference>
<reference evidence="18" key="1">
    <citation type="journal article" date="2021" name="PeerJ">
        <title>Extensive microbial diversity within the chicken gut microbiome revealed by metagenomics and culture.</title>
        <authorList>
            <person name="Gilroy R."/>
            <person name="Ravi A."/>
            <person name="Getino M."/>
            <person name="Pursley I."/>
            <person name="Horton D.L."/>
            <person name="Alikhan N.F."/>
            <person name="Baker D."/>
            <person name="Gharbi K."/>
            <person name="Hall N."/>
            <person name="Watson M."/>
            <person name="Adriaenssens E.M."/>
            <person name="Foster-Nyarko E."/>
            <person name="Jarju S."/>
            <person name="Secka A."/>
            <person name="Antonio M."/>
            <person name="Oren A."/>
            <person name="Chaudhuri R.R."/>
            <person name="La Ragione R."/>
            <person name="Hildebrand F."/>
            <person name="Pallen M.J."/>
        </authorList>
    </citation>
    <scope>NUCLEOTIDE SEQUENCE</scope>
    <source>
        <strain evidence="18">USAMLcec3-2134</strain>
    </source>
</reference>
<dbReference type="NCBIfam" id="TIGR00577">
    <property type="entry name" value="fpg"/>
    <property type="match status" value="1"/>
</dbReference>
<dbReference type="PROSITE" id="PS01242">
    <property type="entry name" value="ZF_FPG_1"/>
    <property type="match status" value="1"/>
</dbReference>
<feature type="binding site" evidence="15">
    <location>
        <position position="155"/>
    </location>
    <ligand>
        <name>DNA</name>
        <dbReference type="ChEBI" id="CHEBI:16991"/>
    </ligand>
</feature>
<feature type="active site" description="Proton donor; for delta-elimination activity" evidence="15">
    <location>
        <position position="264"/>
    </location>
</feature>
<dbReference type="HAMAP" id="MF_00103">
    <property type="entry name" value="Fapy_DNA_glycosyl"/>
    <property type="match status" value="1"/>
</dbReference>
<dbReference type="InterPro" id="IPR020629">
    <property type="entry name" value="FPG_Glyclase"/>
</dbReference>
<name>A0A9D2MR01_9FIRM</name>
<dbReference type="InterPro" id="IPR000214">
    <property type="entry name" value="Znf_DNA_glyclase/AP_lyase"/>
</dbReference>
<gene>
    <name evidence="15 18" type="primary">mutM</name>
    <name evidence="15" type="synonym">fpg</name>
    <name evidence="18" type="ORF">H9763_02785</name>
</gene>
<feature type="active site" description="Proton donor" evidence="15">
    <location>
        <position position="3"/>
    </location>
</feature>
<protein>
    <recommendedName>
        <fullName evidence="15">Formamidopyrimidine-DNA glycosylase</fullName>
        <shortName evidence="15">Fapy-DNA glycosylase</shortName>
        <ecNumber evidence="15">3.2.2.23</ecNumber>
    </recommendedName>
    <alternativeName>
        <fullName evidence="15">DNA-(apurinic or apyrimidinic site) lyase MutM</fullName>
        <shortName evidence="15">AP lyase MutM</shortName>
        <ecNumber evidence="15">4.2.99.18</ecNumber>
    </alternativeName>
</protein>
<evidence type="ECO:0000256" key="12">
    <source>
        <dbReference type="ARBA" id="ARBA00023268"/>
    </source>
</evidence>
<comment type="cofactor">
    <cofactor evidence="15">
        <name>Zn(2+)</name>
        <dbReference type="ChEBI" id="CHEBI:29105"/>
    </cofactor>
    <text evidence="15">Binds 1 zinc ion per subunit.</text>
</comment>
<dbReference type="FunFam" id="1.10.8.50:FF:000003">
    <property type="entry name" value="Formamidopyrimidine-DNA glycosylase"/>
    <property type="match status" value="1"/>
</dbReference>
<keyword evidence="4 15" id="KW-0479">Metal-binding</keyword>
<evidence type="ECO:0000256" key="9">
    <source>
        <dbReference type="ARBA" id="ARBA00023125"/>
    </source>
</evidence>
<evidence type="ECO:0000256" key="4">
    <source>
        <dbReference type="ARBA" id="ARBA00022723"/>
    </source>
</evidence>
<dbReference type="Pfam" id="PF06831">
    <property type="entry name" value="H2TH"/>
    <property type="match status" value="1"/>
</dbReference>
<feature type="binding site" evidence="15">
    <location>
        <position position="93"/>
    </location>
    <ligand>
        <name>DNA</name>
        <dbReference type="ChEBI" id="CHEBI:16991"/>
    </ligand>
</feature>
<dbReference type="SUPFAM" id="SSF57716">
    <property type="entry name" value="Glucocorticoid receptor-like (DNA-binding domain)"/>
    <property type="match status" value="1"/>
</dbReference>
<evidence type="ECO:0000256" key="13">
    <source>
        <dbReference type="ARBA" id="ARBA00023295"/>
    </source>
</evidence>
<dbReference type="PANTHER" id="PTHR22993">
    <property type="entry name" value="FORMAMIDOPYRIMIDINE-DNA GLYCOSYLASE"/>
    <property type="match status" value="1"/>
</dbReference>
<feature type="domain" description="FPG-type" evidence="16">
    <location>
        <begin position="240"/>
        <end position="274"/>
    </location>
</feature>
<keyword evidence="13 15" id="KW-0326">Glycosidase</keyword>
<evidence type="ECO:0000259" key="17">
    <source>
        <dbReference type="PROSITE" id="PS51068"/>
    </source>
</evidence>
<dbReference type="Proteomes" id="UP000886883">
    <property type="component" value="Unassembled WGS sequence"/>
</dbReference>
<dbReference type="Gene3D" id="1.10.8.50">
    <property type="match status" value="1"/>
</dbReference>
<dbReference type="Gene3D" id="3.20.190.10">
    <property type="entry name" value="MutM-like, N-terminal"/>
    <property type="match status" value="1"/>
</dbReference>
<keyword evidence="8 15" id="KW-0862">Zinc</keyword>
<keyword evidence="10 15" id="KW-0234">DNA repair</keyword>
<evidence type="ECO:0000313" key="18">
    <source>
        <dbReference type="EMBL" id="HJB90375.1"/>
    </source>
</evidence>
<comment type="function">
    <text evidence="15">Involved in base excision repair of DNA damaged by oxidation or by mutagenic agents. Acts as DNA glycosylase that recognizes and removes damaged bases. Has a preference for oxidized purines, such as 7,8-dihydro-8-oxoguanine (8-oxoG). Has AP (apurinic/apyrimidinic) lyase activity and introduces nicks in the DNA strand. Cleaves the DNA backbone by beta-delta elimination to generate a single-strand break at the site of the removed base with both 3'- and 5'-phosphates.</text>
</comment>
<dbReference type="PROSITE" id="PS51068">
    <property type="entry name" value="FPG_CAT"/>
    <property type="match status" value="1"/>
</dbReference>
<feature type="binding site" evidence="15">
    <location>
        <position position="112"/>
    </location>
    <ligand>
        <name>DNA</name>
        <dbReference type="ChEBI" id="CHEBI:16991"/>
    </ligand>
</feature>
<dbReference type="GO" id="GO:0008270">
    <property type="term" value="F:zinc ion binding"/>
    <property type="evidence" value="ECO:0007669"/>
    <property type="project" value="UniProtKB-UniRule"/>
</dbReference>
<evidence type="ECO:0000256" key="3">
    <source>
        <dbReference type="ARBA" id="ARBA00011245"/>
    </source>
</evidence>
<organism evidence="18 19">
    <name type="scientific">Candidatus Eisenbergiella merdigallinarum</name>
    <dbReference type="NCBI Taxonomy" id="2838552"/>
    <lineage>
        <taxon>Bacteria</taxon>
        <taxon>Bacillati</taxon>
        <taxon>Bacillota</taxon>
        <taxon>Clostridia</taxon>
        <taxon>Lachnospirales</taxon>
        <taxon>Lachnospiraceae</taxon>
        <taxon>Eisenbergiella</taxon>
    </lineage>
</organism>
<feature type="active site" description="Proton donor; for beta-elimination activity" evidence="15">
    <location>
        <position position="59"/>
    </location>
</feature>
<dbReference type="NCBIfam" id="NF002211">
    <property type="entry name" value="PRK01103.1"/>
    <property type="match status" value="1"/>
</dbReference>
<comment type="catalytic activity">
    <reaction evidence="1 15">
        <text>Hydrolysis of DNA containing ring-opened 7-methylguanine residues, releasing 2,6-diamino-4-hydroxy-5-(N-methyl)formamidopyrimidine.</text>
        <dbReference type="EC" id="3.2.2.23"/>
    </reaction>
</comment>
<comment type="similarity">
    <text evidence="2 15">Belongs to the FPG family.</text>
</comment>
<reference evidence="18" key="2">
    <citation type="submission" date="2021-04" db="EMBL/GenBank/DDBJ databases">
        <authorList>
            <person name="Gilroy R."/>
        </authorList>
    </citation>
    <scope>NUCLEOTIDE SEQUENCE</scope>
    <source>
        <strain evidence="18">USAMLcec3-2134</strain>
    </source>
</reference>
<dbReference type="AlphaFoldDB" id="A0A9D2MR01"/>
<proteinExistence type="inferred from homology"/>
<dbReference type="GO" id="GO:0003684">
    <property type="term" value="F:damaged DNA binding"/>
    <property type="evidence" value="ECO:0007669"/>
    <property type="project" value="InterPro"/>
</dbReference>
<dbReference type="InterPro" id="IPR015887">
    <property type="entry name" value="DNA_glyclase_Znf_dom_DNA_BS"/>
</dbReference>
<dbReference type="GO" id="GO:0034039">
    <property type="term" value="F:8-oxo-7,8-dihydroguanine DNA N-glycosylase activity"/>
    <property type="evidence" value="ECO:0007669"/>
    <property type="project" value="TreeGrafter"/>
</dbReference>
<evidence type="ECO:0000256" key="6">
    <source>
        <dbReference type="ARBA" id="ARBA00022771"/>
    </source>
</evidence>
<evidence type="ECO:0000256" key="7">
    <source>
        <dbReference type="ARBA" id="ARBA00022801"/>
    </source>
</evidence>
<keyword evidence="11 15" id="KW-0456">Lyase</keyword>
<dbReference type="CDD" id="cd08966">
    <property type="entry name" value="EcFpg-like_N"/>
    <property type="match status" value="1"/>
</dbReference>
<dbReference type="PANTHER" id="PTHR22993:SF9">
    <property type="entry name" value="FORMAMIDOPYRIMIDINE-DNA GLYCOSYLASE"/>
    <property type="match status" value="1"/>
</dbReference>
<evidence type="ECO:0000256" key="8">
    <source>
        <dbReference type="ARBA" id="ARBA00022833"/>
    </source>
</evidence>
<dbReference type="InterPro" id="IPR035937">
    <property type="entry name" value="FPG_N"/>
</dbReference>
<dbReference type="SMART" id="SM01232">
    <property type="entry name" value="H2TH"/>
    <property type="match status" value="1"/>
</dbReference>
<dbReference type="GO" id="GO:0006284">
    <property type="term" value="P:base-excision repair"/>
    <property type="evidence" value="ECO:0007669"/>
    <property type="project" value="InterPro"/>
</dbReference>
<dbReference type="Pfam" id="PF06827">
    <property type="entry name" value="zf-FPG_IleRS"/>
    <property type="match status" value="1"/>
</dbReference>
<comment type="catalytic activity">
    <reaction evidence="14 15">
        <text>2'-deoxyribonucleotide-(2'-deoxyribose 5'-phosphate)-2'-deoxyribonucleotide-DNA = a 3'-end 2'-deoxyribonucleotide-(2,3-dehydro-2,3-deoxyribose 5'-phosphate)-DNA + a 5'-end 5'-phospho-2'-deoxyribonucleoside-DNA + H(+)</text>
        <dbReference type="Rhea" id="RHEA:66592"/>
        <dbReference type="Rhea" id="RHEA-COMP:13180"/>
        <dbReference type="Rhea" id="RHEA-COMP:16897"/>
        <dbReference type="Rhea" id="RHEA-COMP:17067"/>
        <dbReference type="ChEBI" id="CHEBI:15378"/>
        <dbReference type="ChEBI" id="CHEBI:136412"/>
        <dbReference type="ChEBI" id="CHEBI:157695"/>
        <dbReference type="ChEBI" id="CHEBI:167181"/>
        <dbReference type="EC" id="4.2.99.18"/>
    </reaction>
</comment>
<comment type="caution">
    <text evidence="18">The sequence shown here is derived from an EMBL/GenBank/DDBJ whole genome shotgun (WGS) entry which is preliminary data.</text>
</comment>
<dbReference type="InterPro" id="IPR010979">
    <property type="entry name" value="Ribosomal_uS13-like_H2TH"/>
</dbReference>
<keyword evidence="12 15" id="KW-0511">Multifunctional enzyme</keyword>
<keyword evidence="5 15" id="KW-0227">DNA damage</keyword>
<dbReference type="SUPFAM" id="SSF81624">
    <property type="entry name" value="N-terminal domain of MutM-like DNA repair proteins"/>
    <property type="match status" value="1"/>
</dbReference>
<evidence type="ECO:0000256" key="10">
    <source>
        <dbReference type="ARBA" id="ARBA00023204"/>
    </source>
</evidence>
<evidence type="ECO:0000256" key="11">
    <source>
        <dbReference type="ARBA" id="ARBA00023239"/>
    </source>
</evidence>
<dbReference type="PROSITE" id="PS51066">
    <property type="entry name" value="ZF_FPG_2"/>
    <property type="match status" value="1"/>
</dbReference>
<evidence type="ECO:0000256" key="2">
    <source>
        <dbReference type="ARBA" id="ARBA00009409"/>
    </source>
</evidence>
<dbReference type="Pfam" id="PF01149">
    <property type="entry name" value="Fapy_DNA_glyco"/>
    <property type="match status" value="1"/>
</dbReference>
<dbReference type="GO" id="GO:0003690">
    <property type="term" value="F:double-stranded DNA binding"/>
    <property type="evidence" value="ECO:0007669"/>
    <property type="project" value="UniProtKB-ARBA"/>
</dbReference>
<dbReference type="InterPro" id="IPR012319">
    <property type="entry name" value="FPG_cat"/>
</dbReference>
<sequence>MPELPEVEAVKRVLEPQICGISIGSVLVRRPEIIAHPSAGDFCQRLTGRTFLRLERRGKFLIAPLSGGDRMILHFRMTGCLLLTPADYPEEKHTHLVFRLENGMELRFSDTRRFGRFWLLGEGETDLYSGVPQLGMEPFDPAFRAEYLRGRLGNRKKAIKECLMDQNVVAGIGNLYSDEILFAARIYPGRPAGSLAGKEWERLCAAIPEQLSRFIARNAMTPEEYLETRGQEYRNAPYLQVYGREGKPCPVCGETLLRTVIGGRSSVFCPNCQRQAP</sequence>